<dbReference type="KEGG" id="mrub:DEO27_019165"/>
<dbReference type="EMBL" id="CP043450">
    <property type="protein sequence ID" value="QEM12058.1"/>
    <property type="molecule type" value="Genomic_DNA"/>
</dbReference>
<evidence type="ECO:0000313" key="1">
    <source>
        <dbReference type="EMBL" id="QEM12058.1"/>
    </source>
</evidence>
<reference evidence="1" key="1">
    <citation type="submission" date="2019-08" db="EMBL/GenBank/DDBJ databases">
        <title>Comparative genome analysis confer to the adaptation heavy metal polluted environment.</title>
        <authorList>
            <person name="Li Y."/>
        </authorList>
    </citation>
    <scope>NUCLEOTIDE SEQUENCE [LARGE SCALE GENOMIC DNA]</scope>
    <source>
        <strain evidence="1">P1</strain>
    </source>
</reference>
<sequence>MITKYEVTKSLLFDGDEEEAVHKSFSLPAGSIKFSDFANNNFEDLQKILTPGDFDTIIKTAGFTPGGFLNLYQGSDRLRLYYAKKEDAIIVFAYGEFQPTRYKLYLEGVWIYNPGK</sequence>
<dbReference type="OrthoDB" id="798065at2"/>
<dbReference type="AlphaFoldDB" id="A0A5C1I3W3"/>
<dbReference type="Proteomes" id="UP000251402">
    <property type="component" value="Chromosome"/>
</dbReference>
<organism evidence="1 2">
    <name type="scientific">Mucilaginibacter rubeus</name>
    <dbReference type="NCBI Taxonomy" id="2027860"/>
    <lineage>
        <taxon>Bacteria</taxon>
        <taxon>Pseudomonadati</taxon>
        <taxon>Bacteroidota</taxon>
        <taxon>Sphingobacteriia</taxon>
        <taxon>Sphingobacteriales</taxon>
        <taxon>Sphingobacteriaceae</taxon>
        <taxon>Mucilaginibacter</taxon>
    </lineage>
</organism>
<proteinExistence type="predicted"/>
<name>A0A5C1I3W3_9SPHI</name>
<gene>
    <name evidence="1" type="ORF">DEO27_019165</name>
</gene>
<dbReference type="RefSeq" id="WP_112574974.1">
    <property type="nucleotide sequence ID" value="NZ_CP043450.1"/>
</dbReference>
<accession>A0A5C1I3W3</accession>
<keyword evidence="2" id="KW-1185">Reference proteome</keyword>
<evidence type="ECO:0000313" key="2">
    <source>
        <dbReference type="Proteomes" id="UP000251402"/>
    </source>
</evidence>
<protein>
    <submittedName>
        <fullName evidence="1">Uncharacterized protein</fullName>
    </submittedName>
</protein>